<dbReference type="EMBL" id="JAPFFF010000013">
    <property type="protein sequence ID" value="KAK8871986.1"/>
    <property type="molecule type" value="Genomic_DNA"/>
</dbReference>
<feature type="domain" description="EGF-like" evidence="2">
    <location>
        <begin position="125"/>
        <end position="160"/>
    </location>
</feature>
<keyword evidence="1" id="KW-0812">Transmembrane</keyword>
<evidence type="ECO:0000256" key="1">
    <source>
        <dbReference type="SAM" id="Phobius"/>
    </source>
</evidence>
<dbReference type="PANTHER" id="PTHR23275">
    <property type="entry name" value="CABRIOLET.-RELATED"/>
    <property type="match status" value="1"/>
</dbReference>
<keyword evidence="1" id="KW-1133">Transmembrane helix</keyword>
<evidence type="ECO:0000313" key="4">
    <source>
        <dbReference type="Proteomes" id="UP001470230"/>
    </source>
</evidence>
<accession>A0ABR2J2J6</accession>
<keyword evidence="4" id="KW-1185">Reference proteome</keyword>
<feature type="domain" description="EGF-like" evidence="2">
    <location>
        <begin position="305"/>
        <end position="344"/>
    </location>
</feature>
<feature type="domain" description="EGF-like" evidence="2">
    <location>
        <begin position="254"/>
        <end position="289"/>
    </location>
</feature>
<proteinExistence type="predicted"/>
<protein>
    <recommendedName>
        <fullName evidence="2">EGF-like domain-containing protein</fullName>
    </recommendedName>
</protein>
<gene>
    <name evidence="3" type="ORF">M9Y10_007738</name>
</gene>
<keyword evidence="1" id="KW-0472">Membrane</keyword>
<reference evidence="3 4" key="1">
    <citation type="submission" date="2024-04" db="EMBL/GenBank/DDBJ databases">
        <title>Tritrichomonas musculus Genome.</title>
        <authorList>
            <person name="Alves-Ferreira E."/>
            <person name="Grigg M."/>
            <person name="Lorenzi H."/>
            <person name="Galac M."/>
        </authorList>
    </citation>
    <scope>NUCLEOTIDE SEQUENCE [LARGE SCALE GENOMIC DNA]</scope>
    <source>
        <strain evidence="3 4">EAF2021</strain>
    </source>
</reference>
<feature type="domain" description="EGF-like" evidence="2">
    <location>
        <begin position="174"/>
        <end position="213"/>
    </location>
</feature>
<organism evidence="3 4">
    <name type="scientific">Tritrichomonas musculus</name>
    <dbReference type="NCBI Taxonomy" id="1915356"/>
    <lineage>
        <taxon>Eukaryota</taxon>
        <taxon>Metamonada</taxon>
        <taxon>Parabasalia</taxon>
        <taxon>Tritrichomonadida</taxon>
        <taxon>Tritrichomonadidae</taxon>
        <taxon>Tritrichomonas</taxon>
    </lineage>
</organism>
<feature type="domain" description="EGF-like" evidence="2">
    <location>
        <begin position="33"/>
        <end position="69"/>
    </location>
</feature>
<dbReference type="Proteomes" id="UP001470230">
    <property type="component" value="Unassembled WGS sequence"/>
</dbReference>
<name>A0ABR2J2J6_9EUKA</name>
<dbReference type="InterPro" id="IPR000742">
    <property type="entry name" value="EGF"/>
</dbReference>
<feature type="transmembrane region" description="Helical" evidence="1">
    <location>
        <begin position="690"/>
        <end position="714"/>
    </location>
</feature>
<dbReference type="SUPFAM" id="SSF57184">
    <property type="entry name" value="Growth factor receptor domain"/>
    <property type="match status" value="3"/>
</dbReference>
<evidence type="ECO:0000313" key="3">
    <source>
        <dbReference type="EMBL" id="KAK8871986.1"/>
    </source>
</evidence>
<dbReference type="SMART" id="SM00181">
    <property type="entry name" value="EGF"/>
    <property type="match status" value="6"/>
</dbReference>
<dbReference type="SMART" id="SM00261">
    <property type="entry name" value="FU"/>
    <property type="match status" value="3"/>
</dbReference>
<dbReference type="InterPro" id="IPR006212">
    <property type="entry name" value="Furin_repeat"/>
</dbReference>
<dbReference type="PANTHER" id="PTHR23275:SF100">
    <property type="entry name" value="EGF-LIKE DOMAIN-CONTAINING PROTEIN"/>
    <property type="match status" value="1"/>
</dbReference>
<feature type="domain" description="EGF-like" evidence="2">
    <location>
        <begin position="219"/>
        <end position="251"/>
    </location>
</feature>
<dbReference type="InterPro" id="IPR009030">
    <property type="entry name" value="Growth_fac_rcpt_cys_sf"/>
</dbReference>
<sequence>MHNANPMFCATCANGFILNTSSHLCDKKPSVPHCTDVVEHCIICDDENETKCSGCEDKYHLNPISGQCEIPKCNQEVSNCEECNVTDPSFCVKCRSGYGKLSQTSAICSLQCDDSEKQGQVCPPKCNIQNCTECTRENNRAVCATCQDGFKSSDDRKACLLMDCQDSKLVGCLECNSTDIAKCGKCADHFVLKDGKCECDSQNGYTLDDDICKSQEQMSCFTKHPNCYLCSNAETCSECDLGYTLSEGACNPTDCSSIPNCTTCANKDGQLICTLCQGDFHVSYEGKCVIPTEMACTTEVTGCINCSNINPTFCVTCDATKFYTARGGRCVCIDGYDLVDGVCMEPIKPVAPPTPPPSVEISDDLFADGVTSTSQNITFKDDNTYDNTKVYTMTIQQETDLVVVPQKLEKVEFAISERAESDPPLVIKTEKTTDVTLTVSNTAKVAVPTESQNIDITGKGEVQLSSANAGATPPEKIELGKLIPSADPESEEATGITLKSDVKEIIVEEVQIFGKTFLNGLEDGTTICKNLNIEGGADFVPKHVSLETVKIGLLSVLDLSQPNTITENTEFQVYYNRTVDEDQYPIRVKRPSGGSFPDFSKARRIIINTIAAGLQLTEIGDTFTLAHFEDEANNMTANYLACEELRGKYRQTDSDFGNENCFNGTNYVNLRAEKVEHKKDDDDKGLSGGAIAGIVIACVVVVAAIIALLVYFLVIKKRNQSTTSTQGDSSIAI</sequence>
<comment type="caution">
    <text evidence="3">The sequence shown here is derived from an EMBL/GenBank/DDBJ whole genome shotgun (WGS) entry which is preliminary data.</text>
</comment>
<evidence type="ECO:0000259" key="2">
    <source>
        <dbReference type="SMART" id="SM00181"/>
    </source>
</evidence>
<dbReference type="InterPro" id="IPR052798">
    <property type="entry name" value="Giardia_VSA"/>
</dbReference>